<dbReference type="Proteomes" id="UP000280834">
    <property type="component" value="Unassembled WGS sequence"/>
</dbReference>
<proteinExistence type="predicted"/>
<accession>A0A3P7T5D6</accession>
<dbReference type="AlphaFoldDB" id="A0A3P7T5D6"/>
<gene>
    <name evidence="2" type="ORF">BTMF_LOCUS959</name>
</gene>
<evidence type="ECO:0000256" key="1">
    <source>
        <dbReference type="SAM" id="Phobius"/>
    </source>
</evidence>
<evidence type="ECO:0000313" key="3">
    <source>
        <dbReference type="Proteomes" id="UP000280834"/>
    </source>
</evidence>
<keyword evidence="1" id="KW-0472">Membrane</keyword>
<name>A0A3P7T5D6_9BILA</name>
<evidence type="ECO:0000313" key="2">
    <source>
        <dbReference type="EMBL" id="VDO09074.1"/>
    </source>
</evidence>
<protein>
    <submittedName>
        <fullName evidence="2">Uncharacterized protein</fullName>
    </submittedName>
</protein>
<keyword evidence="1" id="KW-0812">Transmembrane</keyword>
<keyword evidence="3" id="KW-1185">Reference proteome</keyword>
<dbReference type="EMBL" id="UZAG01000629">
    <property type="protein sequence ID" value="VDO09074.1"/>
    <property type="molecule type" value="Genomic_DNA"/>
</dbReference>
<feature type="transmembrane region" description="Helical" evidence="1">
    <location>
        <begin position="33"/>
        <end position="58"/>
    </location>
</feature>
<organism evidence="2 3">
    <name type="scientific">Brugia timori</name>
    <dbReference type="NCBI Taxonomy" id="42155"/>
    <lineage>
        <taxon>Eukaryota</taxon>
        <taxon>Metazoa</taxon>
        <taxon>Ecdysozoa</taxon>
        <taxon>Nematoda</taxon>
        <taxon>Chromadorea</taxon>
        <taxon>Rhabditida</taxon>
        <taxon>Spirurina</taxon>
        <taxon>Spiruromorpha</taxon>
        <taxon>Filarioidea</taxon>
        <taxon>Onchocercidae</taxon>
        <taxon>Brugia</taxon>
    </lineage>
</organism>
<sequence length="68" mass="7579">MQLLNLYDHTRAALIAGIERCGFLTCMVPRFSGSAICFFNCSVASLSIFLISSIVISYHRSVQQYNSL</sequence>
<reference evidence="2 3" key="1">
    <citation type="submission" date="2018-11" db="EMBL/GenBank/DDBJ databases">
        <authorList>
            <consortium name="Pathogen Informatics"/>
        </authorList>
    </citation>
    <scope>NUCLEOTIDE SEQUENCE [LARGE SCALE GENOMIC DNA]</scope>
</reference>
<keyword evidence="1" id="KW-1133">Transmembrane helix</keyword>